<feature type="active site" evidence="5">
    <location>
        <position position="320"/>
    </location>
</feature>
<dbReference type="GO" id="GO:0005576">
    <property type="term" value="C:extracellular region"/>
    <property type="evidence" value="ECO:0007669"/>
    <property type="project" value="UniProtKB-ARBA"/>
</dbReference>
<protein>
    <submittedName>
        <fullName evidence="10">Hypothetical beta-1,6-N-acetylglucosaminyltransferase, contains WSC domain</fullName>
    </submittedName>
</protein>
<evidence type="ECO:0000256" key="7">
    <source>
        <dbReference type="SAM" id="MobiDB-lite"/>
    </source>
</evidence>
<keyword evidence="6" id="KW-0645">Protease</keyword>
<dbReference type="Gene3D" id="2.40.70.10">
    <property type="entry name" value="Acid Proteases"/>
    <property type="match status" value="2"/>
</dbReference>
<dbReference type="OrthoDB" id="28208at2759"/>
<name>A3LZK2_PICST</name>
<evidence type="ECO:0000313" key="11">
    <source>
        <dbReference type="Proteomes" id="UP000002258"/>
    </source>
</evidence>
<proteinExistence type="inferred from homology"/>
<evidence type="ECO:0000256" key="3">
    <source>
        <dbReference type="ARBA" id="ARBA00022750"/>
    </source>
</evidence>
<dbReference type="Pfam" id="PF00026">
    <property type="entry name" value="Asp"/>
    <property type="match status" value="1"/>
</dbReference>
<dbReference type="PRINTS" id="PR00792">
    <property type="entry name" value="PEPSIN"/>
</dbReference>
<feature type="domain" description="Peptidase A1" evidence="9">
    <location>
        <begin position="84"/>
        <end position="431"/>
    </location>
</feature>
<evidence type="ECO:0000313" key="10">
    <source>
        <dbReference type="EMBL" id="ABN68349.2"/>
    </source>
</evidence>
<keyword evidence="11" id="KW-1185">Reference proteome</keyword>
<keyword evidence="6" id="KW-0378">Hydrolase</keyword>
<dbReference type="InterPro" id="IPR001969">
    <property type="entry name" value="Aspartic_peptidase_AS"/>
</dbReference>
<dbReference type="GeneID" id="4840504"/>
<accession>A3LZK2</accession>
<dbReference type="HOGENOM" id="CLU_034490_0_0_1"/>
<dbReference type="CDD" id="cd05471">
    <property type="entry name" value="pepsin_like"/>
    <property type="match status" value="1"/>
</dbReference>
<dbReference type="eggNOG" id="KOG1339">
    <property type="taxonomic scope" value="Eukaryota"/>
</dbReference>
<dbReference type="RefSeq" id="XP_001386378.2">
    <property type="nucleotide sequence ID" value="XM_001386341.1"/>
</dbReference>
<dbReference type="Proteomes" id="UP000002258">
    <property type="component" value="Chromosome 7"/>
</dbReference>
<dbReference type="AlphaFoldDB" id="A3LZK2"/>
<dbReference type="PANTHER" id="PTHR47966:SF75">
    <property type="entry name" value="ENDOPEPTIDASE (CTSD), PUTATIVE (AFU_ORTHOLOGUE AFUA_4G07040)-RELATED"/>
    <property type="match status" value="1"/>
</dbReference>
<feature type="compositionally biased region" description="Low complexity" evidence="7">
    <location>
        <begin position="457"/>
        <end position="472"/>
    </location>
</feature>
<feature type="chain" id="PRO_5002655210" evidence="8">
    <location>
        <begin position="18"/>
        <end position="572"/>
    </location>
</feature>
<evidence type="ECO:0000256" key="5">
    <source>
        <dbReference type="PIRSR" id="PIRSR601461-1"/>
    </source>
</evidence>
<evidence type="ECO:0000256" key="6">
    <source>
        <dbReference type="RuleBase" id="RU000454"/>
    </source>
</evidence>
<dbReference type="PANTHER" id="PTHR47966">
    <property type="entry name" value="BETA-SITE APP-CLEAVING ENZYME, ISOFORM A-RELATED"/>
    <property type="match status" value="1"/>
</dbReference>
<evidence type="ECO:0000256" key="4">
    <source>
        <dbReference type="ARBA" id="ARBA00023157"/>
    </source>
</evidence>
<dbReference type="GO" id="GO:0006508">
    <property type="term" value="P:proteolysis"/>
    <property type="evidence" value="ECO:0007669"/>
    <property type="project" value="UniProtKB-KW"/>
</dbReference>
<keyword evidence="10" id="KW-0808">Transferase</keyword>
<feature type="active site" evidence="5">
    <location>
        <position position="106"/>
    </location>
</feature>
<feature type="signal peptide" evidence="8">
    <location>
        <begin position="1"/>
        <end position="17"/>
    </location>
</feature>
<gene>
    <name evidence="10" type="ORF">PICST_68393</name>
</gene>
<dbReference type="GO" id="GO:0016757">
    <property type="term" value="F:glycosyltransferase activity"/>
    <property type="evidence" value="ECO:0007669"/>
    <property type="project" value="UniProtKB-KW"/>
</dbReference>
<dbReference type="PROSITE" id="PS51767">
    <property type="entry name" value="PEPTIDASE_A1"/>
    <property type="match status" value="1"/>
</dbReference>
<dbReference type="InterPro" id="IPR021109">
    <property type="entry name" value="Peptidase_aspartic_dom_sf"/>
</dbReference>
<dbReference type="KEGG" id="pic:PICST_68393"/>
<evidence type="ECO:0000256" key="1">
    <source>
        <dbReference type="ARBA" id="ARBA00007447"/>
    </source>
</evidence>
<evidence type="ECO:0000256" key="8">
    <source>
        <dbReference type="SAM" id="SignalP"/>
    </source>
</evidence>
<dbReference type="SUPFAM" id="SSF50630">
    <property type="entry name" value="Acid proteases"/>
    <property type="match status" value="1"/>
</dbReference>
<comment type="similarity">
    <text evidence="1 6">Belongs to the peptidase A1 family.</text>
</comment>
<dbReference type="OMA" id="SKSCLAH"/>
<dbReference type="GO" id="GO:0004190">
    <property type="term" value="F:aspartic-type endopeptidase activity"/>
    <property type="evidence" value="ECO:0007669"/>
    <property type="project" value="UniProtKB-KW"/>
</dbReference>
<keyword evidence="10" id="KW-0328">Glycosyltransferase</keyword>
<keyword evidence="2 8" id="KW-0732">Signal</keyword>
<keyword evidence="3 6" id="KW-0064">Aspartyl protease</keyword>
<feature type="compositionally biased region" description="Low complexity" evidence="7">
    <location>
        <begin position="480"/>
        <end position="494"/>
    </location>
</feature>
<dbReference type="STRING" id="322104.A3LZK2"/>
<evidence type="ECO:0000259" key="9">
    <source>
        <dbReference type="PROSITE" id="PS51767"/>
    </source>
</evidence>
<sequence length="572" mass="61908">MKVSLLLGFLHLGAVHALWPVKDFRVDDLPSTSDIDLKSNIKNENIDTLVHKDVATSSNATEGPVFIDNVNLQYLFTDNASSIYYLYANISDSRNEYNDQFALLLDTGSSITWLYNETCTENGCSKSGVNKFDDFSDSIVPESDFHLSYTGETVAGDIVSLEENNLSLTFGNSRVEFSNLSIGLTSNSPEMFKGYAISGLLGISSSNNNDPVRNIVSQYYASNRISKEMFALFLKSNNQTITHVDSNNKEFDPLPNDFGGMVIFGAGAQNYLDSFPGKTIYTKVIDNDNAYWLINITQVDTTNSTAKKTFTFDSRGAIIDTGTTGIVLPVTDADALHESLFGNTFVTDGKGNYAFPCNTENSSIFFSLDDGQLEVSSSFFMGDSYDQPGLQGLCASKIQGIDGYNNWVLGASFLNKFYTVFDLEKKQIGFVDADVSSVILKQESILTDTSFVGSDVSAVIDPPSSSDSSESSGSKDSKESNTTSNESTDSSKSTVRSKQTHSSTILVSSATSTKTSSSSIVNSDTSSSSSAPSTESNNSKSHNVNNGTSTLIPKSFTVFMSVILSLFVCVLI</sequence>
<dbReference type="InterPro" id="IPR034164">
    <property type="entry name" value="Pepsin-like_dom"/>
</dbReference>
<dbReference type="PROSITE" id="PS00141">
    <property type="entry name" value="ASP_PROTEASE"/>
    <property type="match status" value="1"/>
</dbReference>
<evidence type="ECO:0000256" key="2">
    <source>
        <dbReference type="ARBA" id="ARBA00022729"/>
    </source>
</evidence>
<feature type="region of interest" description="Disordered" evidence="7">
    <location>
        <begin position="457"/>
        <end position="546"/>
    </location>
</feature>
<keyword evidence="4" id="KW-1015">Disulfide bond</keyword>
<dbReference type="InParanoid" id="A3LZK2"/>
<organism evidence="10 11">
    <name type="scientific">Scheffersomyces stipitis (strain ATCC 58785 / CBS 6054 / NBRC 10063 / NRRL Y-11545)</name>
    <name type="common">Yeast</name>
    <name type="synonym">Pichia stipitis</name>
    <dbReference type="NCBI Taxonomy" id="322104"/>
    <lineage>
        <taxon>Eukaryota</taxon>
        <taxon>Fungi</taxon>
        <taxon>Dikarya</taxon>
        <taxon>Ascomycota</taxon>
        <taxon>Saccharomycotina</taxon>
        <taxon>Pichiomycetes</taxon>
        <taxon>Debaryomycetaceae</taxon>
        <taxon>Scheffersomyces</taxon>
    </lineage>
</organism>
<dbReference type="EMBL" id="CP000501">
    <property type="protein sequence ID" value="ABN68349.2"/>
    <property type="molecule type" value="Genomic_DNA"/>
</dbReference>
<dbReference type="InterPro" id="IPR001461">
    <property type="entry name" value="Aspartic_peptidase_A1"/>
</dbReference>
<feature type="compositionally biased region" description="Low complexity" evidence="7">
    <location>
        <begin position="508"/>
        <end position="541"/>
    </location>
</feature>
<reference evidence="10 11" key="1">
    <citation type="journal article" date="2007" name="Nat. Biotechnol.">
        <title>Genome sequence of the lignocellulose-bioconverting and xylose-fermenting yeast Pichia stipitis.</title>
        <authorList>
            <person name="Jeffries T.W."/>
            <person name="Grigoriev I.V."/>
            <person name="Grimwood J."/>
            <person name="Laplaza J.M."/>
            <person name="Aerts A."/>
            <person name="Salamov A."/>
            <person name="Schmutz J."/>
            <person name="Lindquist E."/>
            <person name="Dehal P."/>
            <person name="Shapiro H."/>
            <person name="Jin Y.S."/>
            <person name="Passoth V."/>
            <person name="Richardson P.M."/>
        </authorList>
    </citation>
    <scope>NUCLEOTIDE SEQUENCE [LARGE SCALE GENOMIC DNA]</scope>
    <source>
        <strain evidence="11">ATCC 58785 / CBS 6054 / NBRC 10063 / NRRL Y-11545</strain>
    </source>
</reference>
<feature type="compositionally biased region" description="Polar residues" evidence="7">
    <location>
        <begin position="496"/>
        <end position="507"/>
    </location>
</feature>
<dbReference type="InterPro" id="IPR033121">
    <property type="entry name" value="PEPTIDASE_A1"/>
</dbReference>